<dbReference type="PANTHER" id="PTHR47599:SF3">
    <property type="entry name" value="CELL-TO-CELL MOVEMENT PROTEIN"/>
    <property type="match status" value="1"/>
</dbReference>
<gene>
    <name evidence="2" type="ORF">VNO78_06945</name>
</gene>
<evidence type="ECO:0000313" key="2">
    <source>
        <dbReference type="EMBL" id="KAK7405543.1"/>
    </source>
</evidence>
<dbReference type="EMBL" id="JAYMYS010000002">
    <property type="protein sequence ID" value="KAK7405543.1"/>
    <property type="molecule type" value="Genomic_DNA"/>
</dbReference>
<dbReference type="PANTHER" id="PTHR47599">
    <property type="entry name" value="CELL-TO-CELL MOVEMENT PROTEIN"/>
    <property type="match status" value="1"/>
</dbReference>
<dbReference type="Pfam" id="PF01107">
    <property type="entry name" value="MP"/>
    <property type="match status" value="1"/>
</dbReference>
<organism evidence="2 3">
    <name type="scientific">Psophocarpus tetragonolobus</name>
    <name type="common">Winged bean</name>
    <name type="synonym">Dolichos tetragonolobus</name>
    <dbReference type="NCBI Taxonomy" id="3891"/>
    <lineage>
        <taxon>Eukaryota</taxon>
        <taxon>Viridiplantae</taxon>
        <taxon>Streptophyta</taxon>
        <taxon>Embryophyta</taxon>
        <taxon>Tracheophyta</taxon>
        <taxon>Spermatophyta</taxon>
        <taxon>Magnoliopsida</taxon>
        <taxon>eudicotyledons</taxon>
        <taxon>Gunneridae</taxon>
        <taxon>Pentapetalae</taxon>
        <taxon>rosids</taxon>
        <taxon>fabids</taxon>
        <taxon>Fabales</taxon>
        <taxon>Fabaceae</taxon>
        <taxon>Papilionoideae</taxon>
        <taxon>50 kb inversion clade</taxon>
        <taxon>NPAAA clade</taxon>
        <taxon>indigoferoid/millettioid clade</taxon>
        <taxon>Phaseoleae</taxon>
        <taxon>Psophocarpus</taxon>
    </lineage>
</organism>
<dbReference type="AlphaFoldDB" id="A0AAN9T2B4"/>
<evidence type="ECO:0000313" key="3">
    <source>
        <dbReference type="Proteomes" id="UP001386955"/>
    </source>
</evidence>
<dbReference type="Proteomes" id="UP001386955">
    <property type="component" value="Unassembled WGS sequence"/>
</dbReference>
<name>A0AAN9T2B4_PSOTE</name>
<comment type="caution">
    <text evidence="2">The sequence shown here is derived from an EMBL/GenBank/DDBJ whole genome shotgun (WGS) entry which is preliminary data.</text>
</comment>
<evidence type="ECO:0000256" key="1">
    <source>
        <dbReference type="ARBA" id="ARBA00023054"/>
    </source>
</evidence>
<sequence length="255" mass="29430">MDKIRKKKYIIFWKITAEFPITLESAQGRVATSLVNEESIRDMIKRIKNNSDKKKLAFIRIDSIQILLPSTYLDGIDSPVKILIIDERIKDTKDKVIGGVTGILKYTTLKFDVNLQYAIPLQLNYLNNSIGILYKIERENLMEKDDIPFSTTYAVSYALGNSHHSVTYREKDQIEIEELFSEIGTEVKMISGIGLAPNIGLKREPKLIEREEKIVDFKEKPFQNHISDIEIKETDKIKIQLESLEKEVSNIRKLI</sequence>
<keyword evidence="3" id="KW-1185">Reference proteome</keyword>
<accession>A0AAN9T2B4</accession>
<protein>
    <submittedName>
        <fullName evidence="2">Uncharacterized protein</fullName>
    </submittedName>
</protein>
<reference evidence="2 3" key="1">
    <citation type="submission" date="2024-01" db="EMBL/GenBank/DDBJ databases">
        <title>The genomes of 5 underutilized Papilionoideae crops provide insights into root nodulation and disease resistanc.</title>
        <authorList>
            <person name="Jiang F."/>
        </authorList>
    </citation>
    <scope>NUCLEOTIDE SEQUENCE [LARGE SCALE GENOMIC DNA]</scope>
    <source>
        <strain evidence="2">DUOXIRENSHENG_FW03</strain>
        <tissue evidence="2">Leaves</tissue>
    </source>
</reference>
<dbReference type="InterPro" id="IPR051596">
    <property type="entry name" value="Caulimoviridae_Movement"/>
</dbReference>
<proteinExistence type="predicted"/>
<keyword evidence="1" id="KW-0175">Coiled coil</keyword>
<dbReference type="InterPro" id="IPR028919">
    <property type="entry name" value="Viral_movement"/>
</dbReference>